<dbReference type="EMBL" id="VNHX01000001">
    <property type="protein sequence ID" value="TYP98400.1"/>
    <property type="molecule type" value="Genomic_DNA"/>
</dbReference>
<dbReference type="PANTHER" id="PTHR38445:SF10">
    <property type="entry name" value="GNTR-FAMILY TRANSCRIPTIONAL REGULATOR"/>
    <property type="match status" value="1"/>
</dbReference>
<evidence type="ECO:0000256" key="1">
    <source>
        <dbReference type="ARBA" id="ARBA00023015"/>
    </source>
</evidence>
<dbReference type="GO" id="GO:0003700">
    <property type="term" value="F:DNA-binding transcription factor activity"/>
    <property type="evidence" value="ECO:0007669"/>
    <property type="project" value="InterPro"/>
</dbReference>
<dbReference type="OrthoDB" id="742238at2"/>
<gene>
    <name evidence="5" type="ORF">BC792_10154</name>
</gene>
<accession>A0A5S5DR18</accession>
<feature type="domain" description="HTH gntR-type" evidence="4">
    <location>
        <begin position="30"/>
        <end position="98"/>
    </location>
</feature>
<dbReference type="Pfam" id="PF13377">
    <property type="entry name" value="Peripla_BP_3"/>
    <property type="match status" value="1"/>
</dbReference>
<protein>
    <submittedName>
        <fullName evidence="5">Substrate-binding family protein</fullName>
    </submittedName>
</protein>
<dbReference type="Proteomes" id="UP000325105">
    <property type="component" value="Unassembled WGS sequence"/>
</dbReference>
<proteinExistence type="predicted"/>
<comment type="caution">
    <text evidence="5">The sequence shown here is derived from an EMBL/GenBank/DDBJ whole genome shotgun (WGS) entry which is preliminary data.</text>
</comment>
<evidence type="ECO:0000256" key="3">
    <source>
        <dbReference type="ARBA" id="ARBA00023163"/>
    </source>
</evidence>
<name>A0A5S5DR18_9SPHI</name>
<dbReference type="CDD" id="cd07377">
    <property type="entry name" value="WHTH_GntR"/>
    <property type="match status" value="1"/>
</dbReference>
<evidence type="ECO:0000259" key="4">
    <source>
        <dbReference type="PROSITE" id="PS50949"/>
    </source>
</evidence>
<reference evidence="5 6" key="1">
    <citation type="submission" date="2019-07" db="EMBL/GenBank/DDBJ databases">
        <title>Genomic Encyclopedia of Archaeal and Bacterial Type Strains, Phase II (KMG-II): from individual species to whole genera.</title>
        <authorList>
            <person name="Goeker M."/>
        </authorList>
    </citation>
    <scope>NUCLEOTIDE SEQUENCE [LARGE SCALE GENOMIC DNA]</scope>
    <source>
        <strain evidence="5 6">DSM 18850</strain>
    </source>
</reference>
<dbReference type="SUPFAM" id="SSF46785">
    <property type="entry name" value="Winged helix' DNA-binding domain"/>
    <property type="match status" value="1"/>
</dbReference>
<dbReference type="Pfam" id="PF00392">
    <property type="entry name" value="GntR"/>
    <property type="match status" value="1"/>
</dbReference>
<dbReference type="InterPro" id="IPR036388">
    <property type="entry name" value="WH-like_DNA-bd_sf"/>
</dbReference>
<keyword evidence="1" id="KW-0805">Transcription regulation</keyword>
<dbReference type="SUPFAM" id="SSF53822">
    <property type="entry name" value="Periplasmic binding protein-like I"/>
    <property type="match status" value="1"/>
</dbReference>
<dbReference type="GO" id="GO:0003677">
    <property type="term" value="F:DNA binding"/>
    <property type="evidence" value="ECO:0007669"/>
    <property type="project" value="UniProtKB-KW"/>
</dbReference>
<dbReference type="RefSeq" id="WP_148906984.1">
    <property type="nucleotide sequence ID" value="NZ_VNHX01000001.1"/>
</dbReference>
<dbReference type="InterPro" id="IPR028082">
    <property type="entry name" value="Peripla_BP_I"/>
</dbReference>
<organism evidence="5 6">
    <name type="scientific">Sphingobacterium allocomposti</name>
    <dbReference type="NCBI Taxonomy" id="415956"/>
    <lineage>
        <taxon>Bacteria</taxon>
        <taxon>Pseudomonadati</taxon>
        <taxon>Bacteroidota</taxon>
        <taxon>Sphingobacteriia</taxon>
        <taxon>Sphingobacteriales</taxon>
        <taxon>Sphingobacteriaceae</taxon>
        <taxon>Sphingobacterium</taxon>
    </lineage>
</organism>
<evidence type="ECO:0000313" key="5">
    <source>
        <dbReference type="EMBL" id="TYP98400.1"/>
    </source>
</evidence>
<dbReference type="Gene3D" id="1.10.10.10">
    <property type="entry name" value="Winged helix-like DNA-binding domain superfamily/Winged helix DNA-binding domain"/>
    <property type="match status" value="1"/>
</dbReference>
<dbReference type="PROSITE" id="PS50949">
    <property type="entry name" value="HTH_GNTR"/>
    <property type="match status" value="1"/>
</dbReference>
<sequence>METLIISSNARTVINAELIKSIAINDFSATPKYVQLADAIVGAIKNGIVQVGDPLPSINDLSYYLQIARDTVEKGYRKLRTEEIIASSPGKGYFVASVQSFRLRVAVFLNKLSAHKKIVYDAFAQEIGGEASIDLFVYNSDITQLRTLLQGLSKPYDHYVVFPYFKEGRDKAAEVLSVIPPDKLLLLGREIEGLKGDFPIVCENYEKDIYEALESIRDPLSKYGMLKLVFPDNSDYPKAIIKGFYKFCQDYAFDHVLVDNLRREHIKTGTCYINLAEDDLVHLLDKVRVKNLSVGQDVGVISYNETPLKKFILNGITTVSTDFKLMGEYAGACILNNLKSRLEVPFYTVLRASV</sequence>
<dbReference type="InterPro" id="IPR036390">
    <property type="entry name" value="WH_DNA-bd_sf"/>
</dbReference>
<dbReference type="InterPro" id="IPR000524">
    <property type="entry name" value="Tscrpt_reg_HTH_GntR"/>
</dbReference>
<keyword evidence="2" id="KW-0238">DNA-binding</keyword>
<evidence type="ECO:0000313" key="6">
    <source>
        <dbReference type="Proteomes" id="UP000325105"/>
    </source>
</evidence>
<evidence type="ECO:0000256" key="2">
    <source>
        <dbReference type="ARBA" id="ARBA00023125"/>
    </source>
</evidence>
<dbReference type="PANTHER" id="PTHR38445">
    <property type="entry name" value="HTH-TYPE TRANSCRIPTIONAL REPRESSOR YTRA"/>
    <property type="match status" value="1"/>
</dbReference>
<keyword evidence="6" id="KW-1185">Reference proteome</keyword>
<keyword evidence="3" id="KW-0804">Transcription</keyword>
<dbReference type="AlphaFoldDB" id="A0A5S5DR18"/>
<dbReference type="Gene3D" id="3.40.50.2300">
    <property type="match status" value="2"/>
</dbReference>
<dbReference type="SMART" id="SM00345">
    <property type="entry name" value="HTH_GNTR"/>
    <property type="match status" value="1"/>
</dbReference>
<dbReference type="InterPro" id="IPR046335">
    <property type="entry name" value="LacI/GalR-like_sensor"/>
</dbReference>